<gene>
    <name evidence="1" type="ORF">KTC_58630</name>
</gene>
<reference evidence="1" key="1">
    <citation type="submission" date="2018-12" db="EMBL/GenBank/DDBJ databases">
        <title>Novel natural products biosynthetic potential of the class Ktedonobacteria.</title>
        <authorList>
            <person name="Zheng Y."/>
            <person name="Saitou A."/>
            <person name="Wang C.M."/>
            <person name="Toyoda A."/>
            <person name="Minakuchi Y."/>
            <person name="Sekiguchi Y."/>
            <person name="Ueda K."/>
            <person name="Takano H."/>
            <person name="Sakai Y."/>
            <person name="Yokota A."/>
            <person name="Yabe S."/>
        </authorList>
    </citation>
    <scope>NUCLEOTIDE SEQUENCE</scope>
    <source>
        <strain evidence="1">COM3</strain>
    </source>
</reference>
<evidence type="ECO:0000313" key="1">
    <source>
        <dbReference type="EMBL" id="BBH91112.1"/>
    </source>
</evidence>
<dbReference type="EMBL" id="AP019376">
    <property type="protein sequence ID" value="BBH91112.1"/>
    <property type="molecule type" value="Genomic_DNA"/>
</dbReference>
<protein>
    <submittedName>
        <fullName evidence="1">Uncharacterized protein</fullName>
    </submittedName>
</protein>
<dbReference type="AlphaFoldDB" id="A0A455SW25"/>
<proteinExistence type="predicted"/>
<sequence>MNGGVTPMFTVVTPTIQREQDREKLFAGWREHGILVSEHQGSWMLVFPPGTNRAEILPRMSYYAEYLVQLPDKWFVIMRDYGLPDGRQYVAVSYPVEKYNPLPCYIGEWQNA</sequence>
<accession>A0A455SW25</accession>
<name>A0A455SW25_9CHLR</name>
<organism evidence="1">
    <name type="scientific">Thermosporothrix sp. COM3</name>
    <dbReference type="NCBI Taxonomy" id="2490863"/>
    <lineage>
        <taxon>Bacteria</taxon>
        <taxon>Bacillati</taxon>
        <taxon>Chloroflexota</taxon>
        <taxon>Ktedonobacteria</taxon>
        <taxon>Ktedonobacterales</taxon>
        <taxon>Thermosporotrichaceae</taxon>
        <taxon>Thermosporothrix</taxon>
    </lineage>
</organism>